<evidence type="ECO:0000256" key="1">
    <source>
        <dbReference type="ARBA" id="ARBA00005061"/>
    </source>
</evidence>
<evidence type="ECO:0000256" key="6">
    <source>
        <dbReference type="ARBA" id="ARBA00022840"/>
    </source>
</evidence>
<comment type="similarity">
    <text evidence="7">Belongs to the QueC family.</text>
</comment>
<dbReference type="InterPro" id="IPR014729">
    <property type="entry name" value="Rossmann-like_a/b/a_fold"/>
</dbReference>
<keyword evidence="2" id="KW-0436">Ligase</keyword>
<evidence type="ECO:0000256" key="2">
    <source>
        <dbReference type="ARBA" id="ARBA00022598"/>
    </source>
</evidence>
<dbReference type="PIRSF" id="PIRSF006293">
    <property type="entry name" value="ExsB"/>
    <property type="match status" value="1"/>
</dbReference>
<evidence type="ECO:0000256" key="5">
    <source>
        <dbReference type="ARBA" id="ARBA00022833"/>
    </source>
</evidence>
<organism evidence="10">
    <name type="scientific">uncultured marine virus</name>
    <dbReference type="NCBI Taxonomy" id="186617"/>
    <lineage>
        <taxon>Viruses</taxon>
        <taxon>environmental samples</taxon>
    </lineage>
</organism>
<keyword evidence="3" id="KW-0479">Metal-binding</keyword>
<accession>A0A0F7LAM0</accession>
<dbReference type="GO" id="GO:0016874">
    <property type="term" value="F:ligase activity"/>
    <property type="evidence" value="ECO:0007669"/>
    <property type="project" value="UniProtKB-KW"/>
</dbReference>
<protein>
    <recommendedName>
        <fullName evidence="8">7-cyano-7-deazaguanine synthase</fullName>
        <ecNumber evidence="8">6.3.4.20</ecNumber>
    </recommendedName>
</protein>
<comment type="catalytic activity">
    <reaction evidence="9">
        <text>7-carboxy-7-carbaguanine + NH4(+) + 2 ATP = 7-cyano-7-carbaguanine + 2 AMP + 2 diphosphate + 2 H(+)</text>
        <dbReference type="Rhea" id="RHEA:27982"/>
        <dbReference type="ChEBI" id="CHEBI:15378"/>
        <dbReference type="ChEBI" id="CHEBI:28938"/>
        <dbReference type="ChEBI" id="CHEBI:30616"/>
        <dbReference type="ChEBI" id="CHEBI:33019"/>
        <dbReference type="ChEBI" id="CHEBI:45075"/>
        <dbReference type="ChEBI" id="CHEBI:61036"/>
        <dbReference type="ChEBI" id="CHEBI:456215"/>
        <dbReference type="EC" id="6.3.4.20"/>
    </reaction>
</comment>
<dbReference type="GO" id="GO:0005524">
    <property type="term" value="F:ATP binding"/>
    <property type="evidence" value="ECO:0007669"/>
    <property type="project" value="UniProtKB-KW"/>
</dbReference>
<evidence type="ECO:0000256" key="9">
    <source>
        <dbReference type="ARBA" id="ARBA00047890"/>
    </source>
</evidence>
<dbReference type="PANTHER" id="PTHR42914:SF1">
    <property type="entry name" value="7-CYANO-7-DEAZAGUANINE SYNTHASE"/>
    <property type="match status" value="1"/>
</dbReference>
<evidence type="ECO:0000256" key="3">
    <source>
        <dbReference type="ARBA" id="ARBA00022723"/>
    </source>
</evidence>
<evidence type="ECO:0000256" key="8">
    <source>
        <dbReference type="ARBA" id="ARBA00039149"/>
    </source>
</evidence>
<sequence length="248" mass="26661">MTSRVLLSGGMDSTLCLVLALREDPSVEAVACDYGQRHGRRELAAAVLIAQALTVPLTIVRGLDIGRGSLTGEDGELDARGAVLPGRNKALLRAAGWVRGERADELWIGATADDQEVFVDCRRSFFDALEEEWKPREGAPLRIRSPLVAKSKANIVGMFHEHGASNLLAYAYSCYRGEEMACGHCGACAARVRGFGLAGITDPGAYEDRRLLSPCPSCQSMGEPTPPGMRCHHPSFGWVGTHSDRPVG</sequence>
<keyword evidence="4" id="KW-0547">Nucleotide-binding</keyword>
<evidence type="ECO:0000256" key="4">
    <source>
        <dbReference type="ARBA" id="ARBA00022741"/>
    </source>
</evidence>
<reference evidence="10" key="1">
    <citation type="journal article" date="2015" name="Front. Microbiol.">
        <title>Combining genomic sequencing methods to explore viral diversity and reveal potential virus-host interactions.</title>
        <authorList>
            <person name="Chow C.E."/>
            <person name="Winget D.M."/>
            <person name="White R.A.III."/>
            <person name="Hallam S.J."/>
            <person name="Suttle C.A."/>
        </authorList>
    </citation>
    <scope>NUCLEOTIDE SEQUENCE</scope>
    <source>
        <strain evidence="10">Oxic1_6</strain>
    </source>
</reference>
<reference evidence="10" key="2">
    <citation type="submission" date="2015-03" db="EMBL/GenBank/DDBJ databases">
        <authorList>
            <person name="Chow C.-E.T."/>
            <person name="Winget D.M."/>
            <person name="White R.A.III."/>
            <person name="Hallam S.J."/>
            <person name="Suttle C.A."/>
        </authorList>
    </citation>
    <scope>NUCLEOTIDE SEQUENCE</scope>
    <source>
        <strain evidence="10">Oxic1_6</strain>
    </source>
</reference>
<evidence type="ECO:0000313" key="10">
    <source>
        <dbReference type="EMBL" id="AKH48201.1"/>
    </source>
</evidence>
<keyword evidence="5" id="KW-0862">Zinc</keyword>
<keyword evidence="6" id="KW-0067">ATP-binding</keyword>
<name>A0A0F7LAM0_9VIRU</name>
<proteinExistence type="inferred from homology"/>
<dbReference type="Gene3D" id="3.40.50.620">
    <property type="entry name" value="HUPs"/>
    <property type="match status" value="1"/>
</dbReference>
<dbReference type="Pfam" id="PF06508">
    <property type="entry name" value="QueC"/>
    <property type="match status" value="1"/>
</dbReference>
<evidence type="ECO:0000256" key="7">
    <source>
        <dbReference type="ARBA" id="ARBA00037993"/>
    </source>
</evidence>
<dbReference type="EMBL" id="KR029601">
    <property type="protein sequence ID" value="AKH48201.1"/>
    <property type="molecule type" value="Genomic_DNA"/>
</dbReference>
<dbReference type="EC" id="6.3.4.20" evidence="8"/>
<dbReference type="PANTHER" id="PTHR42914">
    <property type="entry name" value="7-CYANO-7-DEAZAGUANINE SYNTHASE"/>
    <property type="match status" value="1"/>
</dbReference>
<dbReference type="GO" id="GO:0046872">
    <property type="term" value="F:metal ion binding"/>
    <property type="evidence" value="ECO:0007669"/>
    <property type="project" value="UniProtKB-KW"/>
</dbReference>
<dbReference type="SUPFAM" id="SSF52402">
    <property type="entry name" value="Adenine nucleotide alpha hydrolases-like"/>
    <property type="match status" value="1"/>
</dbReference>
<comment type="pathway">
    <text evidence="1">Purine metabolism; 7-cyano-7-deazaguanine biosynthesis.</text>
</comment>
<dbReference type="InterPro" id="IPR018317">
    <property type="entry name" value="QueC"/>
</dbReference>